<proteinExistence type="predicted"/>
<dbReference type="InterPro" id="IPR010064">
    <property type="entry name" value="HK97-gp10_tail"/>
</dbReference>
<reference evidence="1 2" key="1">
    <citation type="submission" date="2019-09" db="EMBL/GenBank/DDBJ databases">
        <title>Taxonomic organization of the family Brucellaceae based on a phylogenomic approach.</title>
        <authorList>
            <person name="Leclercq S."/>
            <person name="Cloeckaert A."/>
            <person name="Zygmunt M.S."/>
        </authorList>
    </citation>
    <scope>NUCLEOTIDE SEQUENCE [LARGE SCALE GENOMIC DNA]</scope>
    <source>
        <strain evidence="1 2">LMG 3313</strain>
    </source>
</reference>
<dbReference type="AlphaFoldDB" id="A0A6L3Z300"/>
<comment type="caution">
    <text evidence="1">The sequence shown here is derived from an EMBL/GenBank/DDBJ whole genome shotgun (WGS) entry which is preliminary data.</text>
</comment>
<gene>
    <name evidence="1" type="ORF">F9L04_16165</name>
</gene>
<dbReference type="RefSeq" id="WP_151663903.1">
    <property type="nucleotide sequence ID" value="NZ_WBWS01000016.1"/>
</dbReference>
<organism evidence="1 2">
    <name type="scientific">Brucella anthropi</name>
    <name type="common">Ochrobactrum anthropi</name>
    <dbReference type="NCBI Taxonomy" id="529"/>
    <lineage>
        <taxon>Bacteria</taxon>
        <taxon>Pseudomonadati</taxon>
        <taxon>Pseudomonadota</taxon>
        <taxon>Alphaproteobacteria</taxon>
        <taxon>Hyphomicrobiales</taxon>
        <taxon>Brucellaceae</taxon>
        <taxon>Brucella/Ochrobactrum group</taxon>
        <taxon>Brucella</taxon>
    </lineage>
</organism>
<evidence type="ECO:0000313" key="1">
    <source>
        <dbReference type="EMBL" id="KAB2766805.1"/>
    </source>
</evidence>
<protein>
    <submittedName>
        <fullName evidence="1">HK97 gp10 family phage protein</fullName>
    </submittedName>
</protein>
<dbReference type="Proteomes" id="UP000481876">
    <property type="component" value="Unassembled WGS sequence"/>
</dbReference>
<dbReference type="EMBL" id="WBWS01000016">
    <property type="protein sequence ID" value="KAB2766805.1"/>
    <property type="molecule type" value="Genomic_DNA"/>
</dbReference>
<sequence>MVVRAKLKRTDLMKKIQQIAPKAIEKMAEAQLQVAEEVAEAIKARAPERAVGGGTYKNSIHAARQRDNPDMEIFGARKSTDPNAVGVYGSWIWRFLEFGTKASAGTAARVDRRYKSGTVTTKAKGPHAATPAMPHVFPVWRGMRKKAVRRIRAAMNKAIREAMKK</sequence>
<accession>A0A6L3Z300</accession>
<dbReference type="Pfam" id="PF04883">
    <property type="entry name" value="HK97-gp10_like"/>
    <property type="match status" value="1"/>
</dbReference>
<evidence type="ECO:0000313" key="2">
    <source>
        <dbReference type="Proteomes" id="UP000481876"/>
    </source>
</evidence>
<name>A0A6L3Z300_BRUAN</name>